<keyword evidence="5" id="KW-0472">Membrane</keyword>
<reference evidence="10" key="1">
    <citation type="submission" date="2015-10" db="EMBL/GenBank/DDBJ databases">
        <authorList>
            <person name="Regsiter A."/>
            <person name="william w."/>
        </authorList>
    </citation>
    <scope>NUCLEOTIDE SEQUENCE</scope>
    <source>
        <strain evidence="10">Montdore</strain>
    </source>
</reference>
<evidence type="ECO:0000256" key="7">
    <source>
        <dbReference type="PROSITE-ProRule" id="PRU01006"/>
    </source>
</evidence>
<sequence length="958" mass="107756">MAGPGFGSASAAIPDLSADLLPIFHVEHVQLQFQIASSFVAVQVANNVIIIALASGRLLRIDLASPQDVDGSRLMVISADIDLPRKISEVGAIRRIFLDPTASHLLITTTHGENFYLHSRSTKARHLSRLKSLHIECVAWSPALPTASTREILIGTQDGSIYETYIEGMEDNFLRKDERYLKQVYKTPDNHSVTGLWVDGLPGNQQLRRVMVSTPGQIMHWAGKVQRHADPGSIFFNFFDSEAPIIQDFRDTSASHSMLSVSPESSDEYEPERSFAWLTAPGIYHGKLLIAPQNPDLGAHVLSTSKLFSSDSLPNADSPVASIALTHHHVLVLTDTTLYAINRLDDSIVFQQTLVDPGTTVLGLCSDPKKSTFWVFTSADIYEIVVTDEERDLWKILLREKSFEKAMRFAKTNSQRDQVATKQGDYLAASGRYVEAAETWGQSSKSFEEVALTFLERGEQDALRMYLLAKLASLKKSSVMQRIMVASWLVEVFMAKLNTLEDAVSTLASSAGAGAVTSPNIQAQLTSVQLEYQDFVSKYNSDLDRKTTYEIISSHGRRDELLYYANSVHDYGYVLAYWIQREKWLEALDVLKRQNNPEIFYKYSSVLMSNAPMKTVDILMRQSNLNPRNLIPAMLNYNKYARVALEKNQAVRYLLFVIHQNGSTDAAVHNTLISIYASHHSKDESSLLEYLESHTADSRYDADFALRLCIQHSHVQSCVHIYSSMGLYLQAVELALKHGNVELASVIADRPEEDSELRKHLWLAVAKEVIRGAKDIKTAIEFLKRCELLKIEDLIPFFPDFTIIDSFQEEICTALEDYSHHIDQLKKEMDESTHTASHIRSDIIALDQRYAIVEPGERCYVCQYPLLSRQFFVFPCQHAFHSDCLTAEVVAGGGVGRSRKVRELKEEIEHARGKRREAKVEEFDALVAAECVLCSEFAIKKIDEPFVSLVDDLADWAL</sequence>
<dbReference type="GO" id="GO:0005768">
    <property type="term" value="C:endosome"/>
    <property type="evidence" value="ECO:0007669"/>
    <property type="project" value="TreeGrafter"/>
</dbReference>
<comment type="similarity">
    <text evidence="1">Belongs to the VPS18 family.</text>
</comment>
<dbReference type="EMBL" id="LN891087">
    <property type="protein sequence ID" value="CUS09306.1"/>
    <property type="molecule type" value="Genomic_DNA"/>
</dbReference>
<evidence type="ECO:0000256" key="4">
    <source>
        <dbReference type="ARBA" id="ARBA00022833"/>
    </source>
</evidence>
<dbReference type="SUPFAM" id="SSF50998">
    <property type="entry name" value="Quinoprotein alcohol dehydrogenase-like"/>
    <property type="match status" value="1"/>
</dbReference>
<dbReference type="AlphaFoldDB" id="A0A292PP48"/>
<comment type="subcellular location">
    <subcellularLocation>
        <location evidence="6">Endomembrane system</location>
        <topology evidence="6">Peripheral membrane protein</topology>
        <orientation evidence="6">Cytoplasmic side</orientation>
    </subcellularLocation>
</comment>
<evidence type="ECO:0000256" key="6">
    <source>
        <dbReference type="ARBA" id="ARBA00029433"/>
    </source>
</evidence>
<evidence type="ECO:0000259" key="9">
    <source>
        <dbReference type="Pfam" id="PF26148"/>
    </source>
</evidence>
<feature type="domain" description="Pep3/Vps18 RING C-terminal" evidence="9">
    <location>
        <begin position="853"/>
        <end position="941"/>
    </location>
</feature>
<dbReference type="GO" id="GO:0008270">
    <property type="term" value="F:zinc ion binding"/>
    <property type="evidence" value="ECO:0007669"/>
    <property type="project" value="UniProtKB-KW"/>
</dbReference>
<evidence type="ECO:0000256" key="5">
    <source>
        <dbReference type="ARBA" id="ARBA00023136"/>
    </source>
</evidence>
<dbReference type="GO" id="GO:0006904">
    <property type="term" value="P:vesicle docking involved in exocytosis"/>
    <property type="evidence" value="ECO:0007669"/>
    <property type="project" value="TreeGrafter"/>
</dbReference>
<evidence type="ECO:0000256" key="1">
    <source>
        <dbReference type="ARBA" id="ARBA00010454"/>
    </source>
</evidence>
<keyword evidence="11" id="KW-1185">Reference proteome</keyword>
<dbReference type="PANTHER" id="PTHR23323">
    <property type="entry name" value="VACUOLAR PROTEIN SORTING-ASSOCIATED PROTEIN"/>
    <property type="match status" value="1"/>
</dbReference>
<dbReference type="Proteomes" id="UP001412239">
    <property type="component" value="Unassembled WGS sequence"/>
</dbReference>
<accession>A0A292PP48</accession>
<evidence type="ECO:0000256" key="2">
    <source>
        <dbReference type="ARBA" id="ARBA00022723"/>
    </source>
</evidence>
<dbReference type="Pfam" id="PF05131">
    <property type="entry name" value="Pep3_Vps18"/>
    <property type="match status" value="1"/>
</dbReference>
<dbReference type="GO" id="GO:0030897">
    <property type="term" value="C:HOPS complex"/>
    <property type="evidence" value="ECO:0007669"/>
    <property type="project" value="TreeGrafter"/>
</dbReference>
<dbReference type="GO" id="GO:0007032">
    <property type="term" value="P:endosome organization"/>
    <property type="evidence" value="ECO:0007669"/>
    <property type="project" value="TreeGrafter"/>
</dbReference>
<keyword evidence="3" id="KW-0863">Zinc-finger</keyword>
<dbReference type="InterPro" id="IPR058919">
    <property type="entry name" value="Pep3/Vps18_RING_C"/>
</dbReference>
<evidence type="ECO:0000313" key="10">
    <source>
        <dbReference type="EMBL" id="CUS09306.1"/>
    </source>
</evidence>
<dbReference type="Pfam" id="PF26148">
    <property type="entry name" value="VPS18_RING_C"/>
    <property type="match status" value="1"/>
</dbReference>
<feature type="repeat" description="CHCR" evidence="7">
    <location>
        <begin position="621"/>
        <end position="778"/>
    </location>
</feature>
<dbReference type="SUPFAM" id="SSF57850">
    <property type="entry name" value="RING/U-box"/>
    <property type="match status" value="1"/>
</dbReference>
<evidence type="ECO:0000256" key="3">
    <source>
        <dbReference type="ARBA" id="ARBA00022771"/>
    </source>
</evidence>
<gene>
    <name evidence="10" type="ORF">GSTUAT00006581001</name>
</gene>
<keyword evidence="2" id="KW-0479">Metal-binding</keyword>
<organism evidence="10 11">
    <name type="scientific">Tuber aestivum</name>
    <name type="common">summer truffle</name>
    <dbReference type="NCBI Taxonomy" id="59557"/>
    <lineage>
        <taxon>Eukaryota</taxon>
        <taxon>Fungi</taxon>
        <taxon>Dikarya</taxon>
        <taxon>Ascomycota</taxon>
        <taxon>Pezizomycotina</taxon>
        <taxon>Pezizomycetes</taxon>
        <taxon>Pezizales</taxon>
        <taxon>Tuberaceae</taxon>
        <taxon>Tuber</taxon>
    </lineage>
</organism>
<dbReference type="GO" id="GO:0048284">
    <property type="term" value="P:organelle fusion"/>
    <property type="evidence" value="ECO:0007669"/>
    <property type="project" value="TreeGrafter"/>
</dbReference>
<dbReference type="InterPro" id="IPR007810">
    <property type="entry name" value="Pep3/Vps18_beta-prop"/>
</dbReference>
<name>A0A292PP48_9PEZI</name>
<dbReference type="InterPro" id="IPR011047">
    <property type="entry name" value="Quinoprotein_ADH-like_sf"/>
</dbReference>
<evidence type="ECO:0000259" key="8">
    <source>
        <dbReference type="Pfam" id="PF05131"/>
    </source>
</evidence>
<dbReference type="GO" id="GO:0030674">
    <property type="term" value="F:protein-macromolecule adaptor activity"/>
    <property type="evidence" value="ECO:0007669"/>
    <property type="project" value="TreeGrafter"/>
</dbReference>
<dbReference type="GO" id="GO:0006886">
    <property type="term" value="P:intracellular protein transport"/>
    <property type="evidence" value="ECO:0007669"/>
    <property type="project" value="UniProtKB-UniRule"/>
</dbReference>
<dbReference type="GO" id="GO:0007033">
    <property type="term" value="P:vacuole organization"/>
    <property type="evidence" value="ECO:0007669"/>
    <property type="project" value="TreeGrafter"/>
</dbReference>
<keyword evidence="4" id="KW-0862">Zinc</keyword>
<dbReference type="PROSITE" id="PS50236">
    <property type="entry name" value="CHCR"/>
    <property type="match status" value="1"/>
</dbReference>
<evidence type="ECO:0000313" key="11">
    <source>
        <dbReference type="Proteomes" id="UP001412239"/>
    </source>
</evidence>
<dbReference type="PANTHER" id="PTHR23323:SF26">
    <property type="entry name" value="VACUOLAR PROTEIN SORTING-ASSOCIATED PROTEIN 18 HOMOLOG"/>
    <property type="match status" value="1"/>
</dbReference>
<proteinExistence type="inferred from homology"/>
<dbReference type="InterPro" id="IPR000547">
    <property type="entry name" value="Clathrin_H-chain/VPS_repeat"/>
</dbReference>
<dbReference type="CDD" id="cd16462">
    <property type="entry name" value="RING-H2_Pep3p-like"/>
    <property type="match status" value="1"/>
</dbReference>
<protein>
    <submittedName>
        <fullName evidence="10">Uncharacterized protein</fullName>
    </submittedName>
</protein>
<feature type="domain" description="Pep3/Vps18 beta-propeller" evidence="8">
    <location>
        <begin position="22"/>
        <end position="386"/>
    </location>
</feature>